<dbReference type="OrthoDB" id="202203at2759"/>
<dbReference type="PRINTS" id="PR00411">
    <property type="entry name" value="PNDRDTASEI"/>
</dbReference>
<dbReference type="Gene3D" id="3.50.50.100">
    <property type="match status" value="1"/>
</dbReference>
<gene>
    <name evidence="2" type="ORF">N7456_010641</name>
</gene>
<accession>A0A9W9F793</accession>
<dbReference type="GO" id="GO:0050660">
    <property type="term" value="F:flavin adenine dinucleotide binding"/>
    <property type="evidence" value="ECO:0007669"/>
    <property type="project" value="TreeGrafter"/>
</dbReference>
<name>A0A9W9F793_9EURO</name>
<reference evidence="2" key="2">
    <citation type="journal article" date="2023" name="IMA Fungus">
        <title>Comparative genomic study of the Penicillium genus elucidates a diverse pangenome and 15 lateral gene transfer events.</title>
        <authorList>
            <person name="Petersen C."/>
            <person name="Sorensen T."/>
            <person name="Nielsen M.R."/>
            <person name="Sondergaard T.E."/>
            <person name="Sorensen J.L."/>
            <person name="Fitzpatrick D.A."/>
            <person name="Frisvad J.C."/>
            <person name="Nielsen K.L."/>
        </authorList>
    </citation>
    <scope>NUCLEOTIDE SEQUENCE</scope>
    <source>
        <strain evidence="2">IBT 30069</strain>
    </source>
</reference>
<feature type="domain" description="FAD/NAD(P)-binding" evidence="1">
    <location>
        <begin position="14"/>
        <end position="337"/>
    </location>
</feature>
<reference evidence="2" key="1">
    <citation type="submission" date="2022-11" db="EMBL/GenBank/DDBJ databases">
        <authorList>
            <person name="Petersen C."/>
        </authorList>
    </citation>
    <scope>NUCLEOTIDE SEQUENCE</scope>
    <source>
        <strain evidence="2">IBT 30069</strain>
    </source>
</reference>
<evidence type="ECO:0000313" key="3">
    <source>
        <dbReference type="Proteomes" id="UP001149165"/>
    </source>
</evidence>
<protein>
    <recommendedName>
        <fullName evidence="1">FAD/NAD(P)-binding domain-containing protein</fullName>
    </recommendedName>
</protein>
<dbReference type="InterPro" id="IPR023753">
    <property type="entry name" value="FAD/NAD-binding_dom"/>
</dbReference>
<dbReference type="GO" id="GO:0004174">
    <property type="term" value="F:electron-transferring-flavoprotein dehydrogenase activity"/>
    <property type="evidence" value="ECO:0007669"/>
    <property type="project" value="TreeGrafter"/>
</dbReference>
<dbReference type="PANTHER" id="PTHR43735:SF24">
    <property type="entry name" value="NUCLEOTIDE-DISULPHIDE OXIDOREDUCTASE AMID-LIKE, PUTATIVE (AFU_ORTHOLOGUE AFUA_1G17180)-RELATED"/>
    <property type="match status" value="1"/>
</dbReference>
<evidence type="ECO:0000313" key="2">
    <source>
        <dbReference type="EMBL" id="KAJ5094780.1"/>
    </source>
</evidence>
<proteinExistence type="predicted"/>
<organism evidence="2 3">
    <name type="scientific">Penicillium angulare</name>
    <dbReference type="NCBI Taxonomy" id="116970"/>
    <lineage>
        <taxon>Eukaryota</taxon>
        <taxon>Fungi</taxon>
        <taxon>Dikarya</taxon>
        <taxon>Ascomycota</taxon>
        <taxon>Pezizomycotina</taxon>
        <taxon>Eurotiomycetes</taxon>
        <taxon>Eurotiomycetidae</taxon>
        <taxon>Eurotiales</taxon>
        <taxon>Aspergillaceae</taxon>
        <taxon>Penicillium</taxon>
    </lineage>
</organism>
<dbReference type="InterPro" id="IPR036188">
    <property type="entry name" value="FAD/NAD-bd_sf"/>
</dbReference>
<keyword evidence="3" id="KW-1185">Reference proteome</keyword>
<sequence>MPSNDGVLAVARSFRVLVIGGSYGGLAAALNLSDLARGRVCRFESNPDAKPPQYRIPLQITVVDERDGYFHLIGAPKSLACEKYASDTWTRFKDIPALRSPDFNFIQGSVSKVDCGSKIAHILDTETQENRTEKYDYLIAGSGLRRVFPVAPQSFRRADFLEEAKKHVENVRNATEGIVVVGGGAVGIEMAAELKILYPEQKITLIHSRSRLLSSEDLPDDFAERALEILREENVEVILGQRVVDTTAVDSGKERIWRLTLADGQQLTTGLVLSAISRSVPTSTYLSPEALNEEGLIKIRPSLQFSGDVPNAEHHFAIGDLAAWSGIKRCGGAMHMGQYAAQNIHQHMLAECTGEKPEFKNLNAFPAMIGLALGKKCAVYSPDEGTRASEDLMDVMFGKDMGSSICWNYMRLGHPPPA</sequence>
<dbReference type="PRINTS" id="PR00368">
    <property type="entry name" value="FADPNR"/>
</dbReference>
<dbReference type="PANTHER" id="PTHR43735">
    <property type="entry name" value="APOPTOSIS-INDUCING FACTOR 1"/>
    <property type="match status" value="1"/>
</dbReference>
<evidence type="ECO:0000259" key="1">
    <source>
        <dbReference type="Pfam" id="PF07992"/>
    </source>
</evidence>
<dbReference type="EMBL" id="JAPQKH010000006">
    <property type="protein sequence ID" value="KAJ5094780.1"/>
    <property type="molecule type" value="Genomic_DNA"/>
</dbReference>
<dbReference type="SUPFAM" id="SSF51905">
    <property type="entry name" value="FAD/NAD(P)-binding domain"/>
    <property type="match status" value="1"/>
</dbReference>
<dbReference type="Proteomes" id="UP001149165">
    <property type="component" value="Unassembled WGS sequence"/>
</dbReference>
<comment type="caution">
    <text evidence="2">The sequence shown here is derived from an EMBL/GenBank/DDBJ whole genome shotgun (WGS) entry which is preliminary data.</text>
</comment>
<dbReference type="Pfam" id="PF07992">
    <property type="entry name" value="Pyr_redox_2"/>
    <property type="match status" value="1"/>
</dbReference>
<dbReference type="AlphaFoldDB" id="A0A9W9F793"/>
<dbReference type="GO" id="GO:0005737">
    <property type="term" value="C:cytoplasm"/>
    <property type="evidence" value="ECO:0007669"/>
    <property type="project" value="TreeGrafter"/>
</dbReference>